<evidence type="ECO:0000259" key="6">
    <source>
        <dbReference type="Pfam" id="PF00724"/>
    </source>
</evidence>
<accession>A0ABQ6WVT5</accession>
<evidence type="ECO:0000256" key="3">
    <source>
        <dbReference type="ARBA" id="ARBA00022643"/>
    </source>
</evidence>
<dbReference type="Proteomes" id="UP000325395">
    <property type="component" value="Unassembled WGS sequence"/>
</dbReference>
<evidence type="ECO:0000313" key="7">
    <source>
        <dbReference type="EMBL" id="KAE8421229.1"/>
    </source>
</evidence>
<gene>
    <name evidence="7" type="ORF">BDV36DRAFT_66744</name>
</gene>
<evidence type="ECO:0000313" key="8">
    <source>
        <dbReference type="Proteomes" id="UP000325395"/>
    </source>
</evidence>
<reference evidence="7 8" key="1">
    <citation type="submission" date="2019-04" db="EMBL/GenBank/DDBJ databases">
        <authorList>
            <consortium name="DOE Joint Genome Institute"/>
            <person name="Mondo S."/>
            <person name="Kjaerbolling I."/>
            <person name="Vesth T."/>
            <person name="Frisvad J.C."/>
            <person name="Nybo J.L."/>
            <person name="Theobald S."/>
            <person name="Kildgaard S."/>
            <person name="Isbrandt T."/>
            <person name="Kuo A."/>
            <person name="Sato A."/>
            <person name="Lyhne E.K."/>
            <person name="Kogle M.E."/>
            <person name="Wiebenga A."/>
            <person name="Kun R.S."/>
            <person name="Lubbers R.J."/>
            <person name="Makela M.R."/>
            <person name="Barry K."/>
            <person name="Chovatia M."/>
            <person name="Clum A."/>
            <person name="Daum C."/>
            <person name="Haridas S."/>
            <person name="He G."/>
            <person name="LaButti K."/>
            <person name="Lipzen A."/>
            <person name="Riley R."/>
            <person name="Salamov A."/>
            <person name="Simmons B.A."/>
            <person name="Magnuson J.K."/>
            <person name="Henrissat B."/>
            <person name="Mortensen U.H."/>
            <person name="Larsen T.O."/>
            <person name="Devries R.P."/>
            <person name="Grigoriev I.V."/>
            <person name="Machida M."/>
            <person name="Baker S.E."/>
            <person name="Andersen M.R."/>
            <person name="Cantor M.N."/>
            <person name="Hua S.X."/>
        </authorList>
    </citation>
    <scope>NUCLEOTIDE SEQUENCE [LARGE SCALE GENOMIC DNA]</scope>
    <source>
        <strain evidence="7 8">CBS 117616</strain>
    </source>
</reference>
<dbReference type="InterPro" id="IPR013785">
    <property type="entry name" value="Aldolase_TIM"/>
</dbReference>
<evidence type="ECO:0000256" key="1">
    <source>
        <dbReference type="ARBA" id="ARBA00001917"/>
    </source>
</evidence>
<keyword evidence="8" id="KW-1185">Reference proteome</keyword>
<dbReference type="InterPro" id="IPR044152">
    <property type="entry name" value="YqjM-like"/>
</dbReference>
<sequence>MTYKIIDNIAAEGVSYYTPAQDPPAGTQLEGSVKLFSPITIRRVTFPNRLFLAPLCQYSAKDGYATDWHLTHLGGIIQRGPGLAIMEATAVQKVGRITPQDLGLYEDGQIEPLRRITEFAHSQNQKIAIQLAHSGRKGSAVAPWLSSNAMAVKEVGGWPDEIVAPSAIPQEEGINTVPKALTRADIEVLKQDFAEAARRAVDANFDAIEIHAAHGYLLHQFLSPVSNKRNDEYGGSFENRVRLLLEIVDGIRAIIPATMPLLVRISATDWFEFGLEDEFPESWTVNQSVQLAPLLADHGVDLVDVSSGGIHAKSAIAIKPTPAYQVHFAQEIKHAVGDKLLISAVGGIKTGALAEQVLQSGIDAVQAGRWFQQNPGLVRAFANELNVKVRMATQIDWSFEGRGKGKKRS</sequence>
<feature type="domain" description="NADH:flavin oxidoreductase/NADH oxidase N-terminal" evidence="6">
    <location>
        <begin position="34"/>
        <end position="385"/>
    </location>
</feature>
<name>A0ABQ6WVT5_9EURO</name>
<dbReference type="InterPro" id="IPR001155">
    <property type="entry name" value="OxRdtase_FMN_N"/>
</dbReference>
<evidence type="ECO:0000256" key="5">
    <source>
        <dbReference type="ARBA" id="ARBA00023002"/>
    </source>
</evidence>
<dbReference type="PANTHER" id="PTHR43303:SF4">
    <property type="entry name" value="NADPH DEHYDROGENASE C23G7.10C-RELATED"/>
    <property type="match status" value="1"/>
</dbReference>
<keyword evidence="5" id="KW-0560">Oxidoreductase</keyword>
<keyword evidence="3" id="KW-0288">FMN</keyword>
<keyword evidence="4" id="KW-0521">NADP</keyword>
<evidence type="ECO:0000256" key="2">
    <source>
        <dbReference type="ARBA" id="ARBA00022630"/>
    </source>
</evidence>
<evidence type="ECO:0000256" key="4">
    <source>
        <dbReference type="ARBA" id="ARBA00022857"/>
    </source>
</evidence>
<protein>
    <recommendedName>
        <fullName evidence="6">NADH:flavin oxidoreductase/NADH oxidase N-terminal domain-containing protein</fullName>
    </recommendedName>
</protein>
<proteinExistence type="predicted"/>
<dbReference type="EMBL" id="ML735702">
    <property type="protein sequence ID" value="KAE8421229.1"/>
    <property type="molecule type" value="Genomic_DNA"/>
</dbReference>
<dbReference type="PANTHER" id="PTHR43303">
    <property type="entry name" value="NADPH DEHYDROGENASE C23G7.10C-RELATED"/>
    <property type="match status" value="1"/>
</dbReference>
<comment type="cofactor">
    <cofactor evidence="1">
        <name>FMN</name>
        <dbReference type="ChEBI" id="CHEBI:58210"/>
    </cofactor>
</comment>
<dbReference type="Pfam" id="PF00724">
    <property type="entry name" value="Oxidored_FMN"/>
    <property type="match status" value="1"/>
</dbReference>
<dbReference type="CDD" id="cd02932">
    <property type="entry name" value="OYE_YqiM_FMN"/>
    <property type="match status" value="1"/>
</dbReference>
<dbReference type="SUPFAM" id="SSF51395">
    <property type="entry name" value="FMN-linked oxidoreductases"/>
    <property type="match status" value="1"/>
</dbReference>
<organism evidence="7 8">
    <name type="scientific">Aspergillus pseudocaelatus</name>
    <dbReference type="NCBI Taxonomy" id="1825620"/>
    <lineage>
        <taxon>Eukaryota</taxon>
        <taxon>Fungi</taxon>
        <taxon>Dikarya</taxon>
        <taxon>Ascomycota</taxon>
        <taxon>Pezizomycotina</taxon>
        <taxon>Eurotiomycetes</taxon>
        <taxon>Eurotiomycetidae</taxon>
        <taxon>Eurotiales</taxon>
        <taxon>Aspergillaceae</taxon>
        <taxon>Aspergillus</taxon>
        <taxon>Aspergillus subgen. Circumdati</taxon>
    </lineage>
</organism>
<keyword evidence="2" id="KW-0285">Flavoprotein</keyword>
<dbReference type="Gene3D" id="3.20.20.70">
    <property type="entry name" value="Aldolase class I"/>
    <property type="match status" value="1"/>
</dbReference>